<keyword evidence="5" id="KW-0227">DNA damage</keyword>
<dbReference type="Proteomes" id="UP000056109">
    <property type="component" value="Chromosome I"/>
</dbReference>
<dbReference type="InterPro" id="IPR005122">
    <property type="entry name" value="Uracil-DNA_glycosylase-like"/>
</dbReference>
<accession>A0A0U5F2Y2</accession>
<organism evidence="11 12">
    <name type="scientific">Acetobacter senegalensis</name>
    <dbReference type="NCBI Taxonomy" id="446692"/>
    <lineage>
        <taxon>Bacteria</taxon>
        <taxon>Pseudomonadati</taxon>
        <taxon>Pseudomonadota</taxon>
        <taxon>Alphaproteobacteria</taxon>
        <taxon>Acetobacterales</taxon>
        <taxon>Acetobacteraceae</taxon>
        <taxon>Acetobacter</taxon>
    </lineage>
</organism>
<proteinExistence type="inferred from homology"/>
<name>A0A0U5F2Y2_9PROT</name>
<dbReference type="AlphaFoldDB" id="A0A0U5F2Y2"/>
<protein>
    <recommendedName>
        <fullName evidence="2">Type-4 uracil-DNA glycosylase</fullName>
    </recommendedName>
</protein>
<dbReference type="NCBIfam" id="TIGR00758">
    <property type="entry name" value="UDG_fam4"/>
    <property type="match status" value="1"/>
</dbReference>
<evidence type="ECO:0000256" key="2">
    <source>
        <dbReference type="ARBA" id="ARBA00019403"/>
    </source>
</evidence>
<evidence type="ECO:0000256" key="3">
    <source>
        <dbReference type="ARBA" id="ARBA00022485"/>
    </source>
</evidence>
<dbReference type="Gene3D" id="3.40.470.10">
    <property type="entry name" value="Uracil-DNA glycosylase-like domain"/>
    <property type="match status" value="1"/>
</dbReference>
<evidence type="ECO:0000256" key="4">
    <source>
        <dbReference type="ARBA" id="ARBA00022723"/>
    </source>
</evidence>
<evidence type="ECO:0000259" key="10">
    <source>
        <dbReference type="SMART" id="SM00986"/>
    </source>
</evidence>
<keyword evidence="11" id="KW-0808">Transferase</keyword>
<keyword evidence="6" id="KW-0378">Hydrolase</keyword>
<dbReference type="GO" id="GO:0016779">
    <property type="term" value="F:nucleotidyltransferase activity"/>
    <property type="evidence" value="ECO:0007669"/>
    <property type="project" value="UniProtKB-KW"/>
</dbReference>
<evidence type="ECO:0000256" key="9">
    <source>
        <dbReference type="ARBA" id="ARBA00023204"/>
    </source>
</evidence>
<dbReference type="PANTHER" id="PTHR33693">
    <property type="entry name" value="TYPE-5 URACIL-DNA GLYCOSYLASE"/>
    <property type="match status" value="1"/>
</dbReference>
<evidence type="ECO:0000256" key="5">
    <source>
        <dbReference type="ARBA" id="ARBA00022763"/>
    </source>
</evidence>
<dbReference type="GO" id="GO:0051539">
    <property type="term" value="F:4 iron, 4 sulfur cluster binding"/>
    <property type="evidence" value="ECO:0007669"/>
    <property type="project" value="UniProtKB-KW"/>
</dbReference>
<evidence type="ECO:0000256" key="7">
    <source>
        <dbReference type="ARBA" id="ARBA00023004"/>
    </source>
</evidence>
<keyword evidence="4" id="KW-0479">Metal-binding</keyword>
<dbReference type="RefSeq" id="WP_058988526.1">
    <property type="nucleotide sequence ID" value="NZ_LN606600.1"/>
</dbReference>
<keyword evidence="12" id="KW-1185">Reference proteome</keyword>
<dbReference type="PATRIC" id="fig|446692.3.peg.3194"/>
<dbReference type="InterPro" id="IPR005273">
    <property type="entry name" value="Ura-DNA_glyco_family4"/>
</dbReference>
<dbReference type="GeneID" id="34783989"/>
<gene>
    <name evidence="11" type="primary">dpo</name>
    <name evidence="11" type="ORF">ASN_3031</name>
</gene>
<dbReference type="SUPFAM" id="SSF52141">
    <property type="entry name" value="Uracil-DNA glycosylase-like"/>
    <property type="match status" value="1"/>
</dbReference>
<dbReference type="CDD" id="cd10030">
    <property type="entry name" value="UDG-F4_TTUDGA_SPO1dp_like"/>
    <property type="match status" value="1"/>
</dbReference>
<dbReference type="PANTHER" id="PTHR33693:SF9">
    <property type="entry name" value="TYPE-4 URACIL-DNA GLYCOSYLASE"/>
    <property type="match status" value="1"/>
</dbReference>
<dbReference type="KEGG" id="asz:ASN_3031"/>
<dbReference type="SMART" id="SM00986">
    <property type="entry name" value="UDG"/>
    <property type="match status" value="1"/>
</dbReference>
<dbReference type="EMBL" id="LN606600">
    <property type="protein sequence ID" value="CEF42280.1"/>
    <property type="molecule type" value="Genomic_DNA"/>
</dbReference>
<dbReference type="GO" id="GO:0046872">
    <property type="term" value="F:metal ion binding"/>
    <property type="evidence" value="ECO:0007669"/>
    <property type="project" value="UniProtKB-KW"/>
</dbReference>
<evidence type="ECO:0000313" key="11">
    <source>
        <dbReference type="EMBL" id="CEF42280.1"/>
    </source>
</evidence>
<keyword evidence="3" id="KW-0004">4Fe-4S</keyword>
<feature type="domain" description="Uracil-DNA glycosylase-like" evidence="10">
    <location>
        <begin position="252"/>
        <end position="412"/>
    </location>
</feature>
<evidence type="ECO:0000313" key="12">
    <source>
        <dbReference type="Proteomes" id="UP000056109"/>
    </source>
</evidence>
<evidence type="ECO:0000256" key="1">
    <source>
        <dbReference type="ARBA" id="ARBA00006521"/>
    </source>
</evidence>
<keyword evidence="8" id="KW-0411">Iron-sulfur</keyword>
<evidence type="ECO:0000256" key="8">
    <source>
        <dbReference type="ARBA" id="ARBA00023014"/>
    </source>
</evidence>
<dbReference type="GO" id="GO:0097506">
    <property type="term" value="F:deaminated base DNA N-glycosylase activity"/>
    <property type="evidence" value="ECO:0007669"/>
    <property type="project" value="UniProtKB-ARBA"/>
</dbReference>
<keyword evidence="7" id="KW-0408">Iron</keyword>
<dbReference type="InterPro" id="IPR036895">
    <property type="entry name" value="Uracil-DNA_glycosylase-like_sf"/>
</dbReference>
<dbReference type="Pfam" id="PF03167">
    <property type="entry name" value="UDG"/>
    <property type="match status" value="1"/>
</dbReference>
<dbReference type="NCBIfam" id="TIGR03914">
    <property type="entry name" value="UDG_fam_dom"/>
    <property type="match status" value="1"/>
</dbReference>
<keyword evidence="11" id="KW-0548">Nucleotidyltransferase</keyword>
<evidence type="ECO:0000256" key="6">
    <source>
        <dbReference type="ARBA" id="ARBA00022801"/>
    </source>
</evidence>
<comment type="similarity">
    <text evidence="1">Belongs to the uracil-DNA glycosylase (UDG) superfamily. Type 4 (UDGa) family.</text>
</comment>
<dbReference type="GO" id="GO:0006281">
    <property type="term" value="P:DNA repair"/>
    <property type="evidence" value="ECO:0007669"/>
    <property type="project" value="UniProtKB-KW"/>
</dbReference>
<reference evidence="12" key="1">
    <citation type="submission" date="2014-09" db="EMBL/GenBank/DDBJ databases">
        <authorList>
            <person name="Illeghems K.G."/>
        </authorList>
    </citation>
    <scope>NUCLEOTIDE SEQUENCE [LARGE SCALE GENOMIC DNA]</scope>
    <source>
        <strain evidence="12">108B</strain>
    </source>
</reference>
<dbReference type="SMART" id="SM00987">
    <property type="entry name" value="UreE_C"/>
    <property type="match status" value="1"/>
</dbReference>
<sequence>MTEILLAHQVDLATWRRAARHHVFAGTSPEELTWRVQPSALLSQSRPDVQAAFSVSEEEKQEPLRLSRRLVEQLVLAIQAHDPERFTLLYRLVFRVMHEGLDLRTHANDPDVRRLEALAEAVVAETHRFRADFAAYFRHGGRGEWVSHLSNYIVEANASYCLARVAEPWSVQTGYRRMQWDGRALSFGPGSEERLPLLWQRDGEGVWLGYPKTVLPPAEEDIAQATTLDQLGSEAMDCRACALWQPATRTVFGEGPITARVMLVGEQPGDQEDLAGHPFVGPAGQVLDRALQEAGIERPDVYVTNAVKHFRFLWRGTRRLHQKPEQSSVDACRLWLNAERRLIQPVLVVMMGVTAAQSLLKRPVTISRERSRIFPLEGGSHGLVTVHPSYLLRLPNEADKQREYQRFLEDLQQVKRFMEEGRQQPVF</sequence>
<keyword evidence="9" id="KW-0234">DNA repair</keyword>
<dbReference type="InterPro" id="IPR051536">
    <property type="entry name" value="UDG_Type-4/5"/>
</dbReference>